<accession>A0ABP8L3H9</accession>
<dbReference type="EMBL" id="BAABGN010000004">
    <property type="protein sequence ID" value="GAA4420945.1"/>
    <property type="molecule type" value="Genomic_DNA"/>
</dbReference>
<proteinExistence type="predicted"/>
<sequence>MRSNGDGPSGALSADVAEAWVEESAGGPRDLGVTGVPPAASCWVSSGPARAPSGVTSTVSVPVAGVPPFPLVPGVAVEPLGGDDSASLRVTSTPSASTKVTSPSSIVIASSRTATPSATTRAAGDGSAGLSAPSGAGMEMCASTTTAALSSTSLDVPVPVLAPESEPSSSEAAALVPPVTTRRALTPSSASDADVVCAAVVTVAVSSPDAGS</sequence>
<feature type="region of interest" description="Disordered" evidence="1">
    <location>
        <begin position="90"/>
        <end position="136"/>
    </location>
</feature>
<organism evidence="2 3">
    <name type="scientific">Georgenia halophila</name>
    <dbReference type="NCBI Taxonomy" id="620889"/>
    <lineage>
        <taxon>Bacteria</taxon>
        <taxon>Bacillati</taxon>
        <taxon>Actinomycetota</taxon>
        <taxon>Actinomycetes</taxon>
        <taxon>Micrococcales</taxon>
        <taxon>Bogoriellaceae</taxon>
        <taxon>Georgenia</taxon>
    </lineage>
</organism>
<evidence type="ECO:0000313" key="3">
    <source>
        <dbReference type="Proteomes" id="UP001500622"/>
    </source>
</evidence>
<reference evidence="3" key="1">
    <citation type="journal article" date="2019" name="Int. J. Syst. Evol. Microbiol.">
        <title>The Global Catalogue of Microorganisms (GCM) 10K type strain sequencing project: providing services to taxonomists for standard genome sequencing and annotation.</title>
        <authorList>
            <consortium name="The Broad Institute Genomics Platform"/>
            <consortium name="The Broad Institute Genome Sequencing Center for Infectious Disease"/>
            <person name="Wu L."/>
            <person name="Ma J."/>
        </authorList>
    </citation>
    <scope>NUCLEOTIDE SEQUENCE [LARGE SCALE GENOMIC DNA]</scope>
    <source>
        <strain evidence="3">JCM 17810</strain>
    </source>
</reference>
<protein>
    <submittedName>
        <fullName evidence="2">Uncharacterized protein</fullName>
    </submittedName>
</protein>
<name>A0ABP8L3H9_9MICO</name>
<feature type="region of interest" description="Disordered" evidence="1">
    <location>
        <begin position="1"/>
        <end position="57"/>
    </location>
</feature>
<evidence type="ECO:0000256" key="1">
    <source>
        <dbReference type="SAM" id="MobiDB-lite"/>
    </source>
</evidence>
<feature type="compositionally biased region" description="Polar residues" evidence="1">
    <location>
        <begin position="90"/>
        <end position="108"/>
    </location>
</feature>
<feature type="compositionally biased region" description="Low complexity" evidence="1">
    <location>
        <begin position="109"/>
        <end position="136"/>
    </location>
</feature>
<comment type="caution">
    <text evidence="2">The sequence shown here is derived from an EMBL/GenBank/DDBJ whole genome shotgun (WGS) entry which is preliminary data.</text>
</comment>
<keyword evidence="3" id="KW-1185">Reference proteome</keyword>
<gene>
    <name evidence="2" type="ORF">GCM10023169_13390</name>
</gene>
<evidence type="ECO:0000313" key="2">
    <source>
        <dbReference type="EMBL" id="GAA4420945.1"/>
    </source>
</evidence>
<dbReference type="Proteomes" id="UP001500622">
    <property type="component" value="Unassembled WGS sequence"/>
</dbReference>